<accession>A0A937X1D4</accession>
<dbReference type="GO" id="GO:0009425">
    <property type="term" value="C:bacterial-type flagellum basal body"/>
    <property type="evidence" value="ECO:0007669"/>
    <property type="project" value="UniProtKB-SubCell"/>
</dbReference>
<evidence type="ECO:0000313" key="4">
    <source>
        <dbReference type="EMBL" id="MBM3274133.1"/>
    </source>
</evidence>
<keyword evidence="4" id="KW-0282">Flagellum</keyword>
<dbReference type="InterPro" id="IPR020013">
    <property type="entry name" value="Flagellar_FlgE/F/G"/>
</dbReference>
<dbReference type="PANTHER" id="PTHR30435:SF19">
    <property type="entry name" value="FLAGELLAR BASAL-BODY ROD PROTEIN FLGG"/>
    <property type="match status" value="1"/>
</dbReference>
<protein>
    <submittedName>
        <fullName evidence="4">Flagellar hook protein FlgE</fullName>
    </submittedName>
</protein>
<comment type="subcellular location">
    <subcellularLocation>
        <location evidence="2">Bacterial flagellum basal body</location>
    </subcellularLocation>
</comment>
<gene>
    <name evidence="4" type="ORF">FJZ00_03205</name>
</gene>
<keyword evidence="4" id="KW-0966">Cell projection</keyword>
<evidence type="ECO:0000256" key="1">
    <source>
        <dbReference type="ARBA" id="ARBA00009677"/>
    </source>
</evidence>
<comment type="similarity">
    <text evidence="1 2">Belongs to the flagella basal body rod proteins family.</text>
</comment>
<dbReference type="InterPro" id="IPR010930">
    <property type="entry name" value="Flg_bb/hook_C_dom"/>
</dbReference>
<evidence type="ECO:0000259" key="3">
    <source>
        <dbReference type="Pfam" id="PF06429"/>
    </source>
</evidence>
<dbReference type="EMBL" id="VGJX01000130">
    <property type="protein sequence ID" value="MBM3274133.1"/>
    <property type="molecule type" value="Genomic_DNA"/>
</dbReference>
<feature type="domain" description="Flagellar basal-body/hook protein C-terminal" evidence="3">
    <location>
        <begin position="335"/>
        <end position="379"/>
    </location>
</feature>
<sequence length="381" mass="40802">MPDIRMSAVNSIQAIDQWLKVLAGNLTGSNVIGYRQQRVEFADVLTKHVEAASPKTGLASSTAPVDVPMGGIRIQSTKTDFSQGSLQSTGQAADLAIQGDGFFVLSKTDKPKNMNDIVFTRNGSFHFDFIQEDPSAGSGLGPGATRGRFRLVNQDGLFVLGFKAESLSTDKDGVYEKNAVDNLPGSPNAPREFSVFAPKATDLDKSPDNIENFSDIGYNKPDGRAINTGYSFKTIEIPFQNDPNPLGTVAKNVNNDFKPSFDSRGWVQNNSDAPITLEGKRLVNFVAITKFADPTGLLKLKGGSEFGWHPNVGQVFMGVAGVGNGAVGKNNTLNPGSLETSNSSVNTTLPELTIAQKSFTANVKIVQVGNNLIDDVNNLIR</sequence>
<dbReference type="InterPro" id="IPR037925">
    <property type="entry name" value="FlgE/F/G-like"/>
</dbReference>
<evidence type="ECO:0000256" key="2">
    <source>
        <dbReference type="RuleBase" id="RU362116"/>
    </source>
</evidence>
<keyword evidence="2" id="KW-0975">Bacterial flagellum</keyword>
<proteinExistence type="inferred from homology"/>
<dbReference type="GO" id="GO:0071978">
    <property type="term" value="P:bacterial-type flagellum-dependent swarming motility"/>
    <property type="evidence" value="ECO:0007669"/>
    <property type="project" value="TreeGrafter"/>
</dbReference>
<evidence type="ECO:0000313" key="5">
    <source>
        <dbReference type="Proteomes" id="UP000703893"/>
    </source>
</evidence>
<organism evidence="4 5">
    <name type="scientific">Candidatus Tanganyikabacteria bacterium</name>
    <dbReference type="NCBI Taxonomy" id="2961651"/>
    <lineage>
        <taxon>Bacteria</taxon>
        <taxon>Bacillati</taxon>
        <taxon>Candidatus Sericytochromatia</taxon>
        <taxon>Candidatus Tanganyikabacteria</taxon>
    </lineage>
</organism>
<dbReference type="Proteomes" id="UP000703893">
    <property type="component" value="Unassembled WGS sequence"/>
</dbReference>
<dbReference type="AlphaFoldDB" id="A0A937X1D4"/>
<dbReference type="Pfam" id="PF06429">
    <property type="entry name" value="Flg_bbr_C"/>
    <property type="match status" value="1"/>
</dbReference>
<name>A0A937X1D4_9BACT</name>
<dbReference type="NCBIfam" id="TIGR03506">
    <property type="entry name" value="FlgEFG_subfam"/>
    <property type="match status" value="1"/>
</dbReference>
<comment type="caution">
    <text evidence="4">The sequence shown here is derived from an EMBL/GenBank/DDBJ whole genome shotgun (WGS) entry which is preliminary data.</text>
</comment>
<dbReference type="PANTHER" id="PTHR30435">
    <property type="entry name" value="FLAGELLAR PROTEIN"/>
    <property type="match status" value="1"/>
</dbReference>
<reference evidence="4 5" key="1">
    <citation type="submission" date="2019-03" db="EMBL/GenBank/DDBJ databases">
        <title>Lake Tanganyika Metagenome-Assembled Genomes (MAGs).</title>
        <authorList>
            <person name="Tran P."/>
        </authorList>
    </citation>
    <scope>NUCLEOTIDE SEQUENCE [LARGE SCALE GENOMIC DNA]</scope>
    <source>
        <strain evidence="4">K_DeepCast_65m_m2_236</strain>
    </source>
</reference>
<keyword evidence="4" id="KW-0969">Cilium</keyword>
<dbReference type="SUPFAM" id="SSF117143">
    <property type="entry name" value="Flagellar hook protein flgE"/>
    <property type="match status" value="1"/>
</dbReference>